<feature type="region of interest" description="Disordered" evidence="1">
    <location>
        <begin position="101"/>
        <end position="154"/>
    </location>
</feature>
<protein>
    <submittedName>
        <fullName evidence="2">Uncharacterized protein</fullName>
    </submittedName>
</protein>
<gene>
    <name evidence="2" type="ORF">MONAX_5E033753</name>
</gene>
<dbReference type="Proteomes" id="UP000335636">
    <property type="component" value="Unassembled WGS sequence"/>
</dbReference>
<evidence type="ECO:0000313" key="3">
    <source>
        <dbReference type="Proteomes" id="UP000335636"/>
    </source>
</evidence>
<organism evidence="2 3">
    <name type="scientific">Marmota monax</name>
    <name type="common">Woodchuck</name>
    <dbReference type="NCBI Taxonomy" id="9995"/>
    <lineage>
        <taxon>Eukaryota</taxon>
        <taxon>Metazoa</taxon>
        <taxon>Chordata</taxon>
        <taxon>Craniata</taxon>
        <taxon>Vertebrata</taxon>
        <taxon>Euteleostomi</taxon>
        <taxon>Mammalia</taxon>
        <taxon>Eutheria</taxon>
        <taxon>Euarchontoglires</taxon>
        <taxon>Glires</taxon>
        <taxon>Rodentia</taxon>
        <taxon>Sciuromorpha</taxon>
        <taxon>Sciuridae</taxon>
        <taxon>Xerinae</taxon>
        <taxon>Marmotini</taxon>
        <taxon>Marmota</taxon>
    </lineage>
</organism>
<feature type="compositionally biased region" description="Basic and acidic residues" evidence="1">
    <location>
        <begin position="132"/>
        <end position="141"/>
    </location>
</feature>
<feature type="compositionally biased region" description="Pro residues" evidence="1">
    <location>
        <begin position="106"/>
        <end position="117"/>
    </location>
</feature>
<proteinExistence type="predicted"/>
<accession>A0A5E4CQH8</accession>
<evidence type="ECO:0000313" key="2">
    <source>
        <dbReference type="EMBL" id="VTJ84093.1"/>
    </source>
</evidence>
<name>A0A5E4CQH8_MARMO</name>
<keyword evidence="3" id="KW-1185">Reference proteome</keyword>
<reference evidence="2" key="1">
    <citation type="submission" date="2019-04" db="EMBL/GenBank/DDBJ databases">
        <authorList>
            <person name="Alioto T."/>
            <person name="Alioto T."/>
        </authorList>
    </citation>
    <scope>NUCLEOTIDE SEQUENCE [LARGE SCALE GENOMIC DNA]</scope>
</reference>
<dbReference type="EMBL" id="CABDUW010001798">
    <property type="protein sequence ID" value="VTJ84093.1"/>
    <property type="molecule type" value="Genomic_DNA"/>
</dbReference>
<evidence type="ECO:0000256" key="1">
    <source>
        <dbReference type="SAM" id="MobiDB-lite"/>
    </source>
</evidence>
<comment type="caution">
    <text evidence="2">The sequence shown here is derived from an EMBL/GenBank/DDBJ whole genome shotgun (WGS) entry which is preliminary data.</text>
</comment>
<dbReference type="AlphaFoldDB" id="A0A5E4CQH8"/>
<sequence>MPRRDLVGPSRQVCVSTGLPLRVSPRDRRVRDLNPCTTRNPSIGEVRVLSSGLGVVRPSMGSLPHSRTPASLALLFGVSPWAHQTHFSSSSFGTGVLRRLVLRSDPGPPQGPDPEPPTGLDGQVQKWTSRMESGRPVETKSRKQKVRWSLRDPS</sequence>